<comment type="caution">
    <text evidence="2">Lacks conserved residue(s) required for the propagation of feature annotation.</text>
</comment>
<feature type="short sequence motif" description="Important for interaction with partner proteins" evidence="2">
    <location>
        <begin position="140"/>
        <end position="145"/>
    </location>
</feature>
<feature type="compositionally biased region" description="Gly residues" evidence="4">
    <location>
        <begin position="115"/>
        <end position="127"/>
    </location>
</feature>
<gene>
    <name evidence="5" type="ORF">Gocc_0327</name>
</gene>
<organism evidence="5 6">
    <name type="scientific">Gaiella occulta</name>
    <dbReference type="NCBI Taxonomy" id="1002870"/>
    <lineage>
        <taxon>Bacteria</taxon>
        <taxon>Bacillati</taxon>
        <taxon>Actinomycetota</taxon>
        <taxon>Thermoleophilia</taxon>
        <taxon>Gaiellales</taxon>
        <taxon>Gaiellaceae</taxon>
        <taxon>Gaiella</taxon>
    </lineage>
</organism>
<comment type="caution">
    <text evidence="5">The sequence shown here is derived from an EMBL/GenBank/DDBJ whole genome shotgun (WGS) entry which is preliminary data.</text>
</comment>
<keyword evidence="2" id="KW-0235">DNA replication</keyword>
<dbReference type="GO" id="GO:0006281">
    <property type="term" value="P:DNA repair"/>
    <property type="evidence" value="ECO:0007669"/>
    <property type="project" value="UniProtKB-UniRule"/>
</dbReference>
<reference evidence="6" key="2">
    <citation type="journal article" date="2019" name="MicrobiologyOpen">
        <title>High-quality draft genome sequence of Gaiella occulta isolated from a 150 meter deep mineral water borehole and comparison with the genome sequences of other deep-branching lineages of the phylum Actinobacteria.</title>
        <authorList>
            <person name="Severino R."/>
            <person name="Froufe H.J.C."/>
            <person name="Barroso C."/>
            <person name="Albuquerque L."/>
            <person name="Lobo-da-Cunha A."/>
            <person name="da Costa M.S."/>
            <person name="Egas C."/>
        </authorList>
    </citation>
    <scope>NUCLEOTIDE SEQUENCE [LARGE SCALE GENOMIC DNA]</scope>
    <source>
        <strain evidence="6">F2-233</strain>
    </source>
</reference>
<dbReference type="PANTHER" id="PTHR10302">
    <property type="entry name" value="SINGLE-STRANDED DNA-BINDING PROTEIN"/>
    <property type="match status" value="1"/>
</dbReference>
<evidence type="ECO:0000256" key="2">
    <source>
        <dbReference type="HAMAP-Rule" id="MF_00984"/>
    </source>
</evidence>
<evidence type="ECO:0000256" key="4">
    <source>
        <dbReference type="SAM" id="MobiDB-lite"/>
    </source>
</evidence>
<dbReference type="HAMAP" id="MF_00984">
    <property type="entry name" value="SSB"/>
    <property type="match status" value="1"/>
</dbReference>
<protein>
    <recommendedName>
        <fullName evidence="2 3">Single-stranded DNA-binding protein</fullName>
        <shortName evidence="2">SSB</shortName>
    </recommendedName>
</protein>
<dbReference type="OrthoDB" id="9809878at2"/>
<dbReference type="CDD" id="cd04496">
    <property type="entry name" value="SSB_OBF"/>
    <property type="match status" value="1"/>
</dbReference>
<comment type="function">
    <text evidence="2">Plays an important role in DNA replication, recombination and repair. Binds to ssDNA and to an array of partner proteins to recruit them to their sites of action during DNA metabolism.</text>
</comment>
<dbReference type="AlphaFoldDB" id="A0A7M2Z0F9"/>
<dbReference type="Proteomes" id="UP000254134">
    <property type="component" value="Unassembled WGS sequence"/>
</dbReference>
<keyword evidence="2" id="KW-0233">DNA recombination</keyword>
<accession>A0A7M2Z0F9</accession>
<dbReference type="PROSITE" id="PS50935">
    <property type="entry name" value="SSB"/>
    <property type="match status" value="1"/>
</dbReference>
<dbReference type="InterPro" id="IPR011344">
    <property type="entry name" value="ssDNA-bd"/>
</dbReference>
<evidence type="ECO:0000256" key="1">
    <source>
        <dbReference type="ARBA" id="ARBA00023125"/>
    </source>
</evidence>
<feature type="region of interest" description="Disordered" evidence="4">
    <location>
        <begin position="108"/>
        <end position="145"/>
    </location>
</feature>
<comment type="subunit">
    <text evidence="2">Homotetramer.</text>
</comment>
<dbReference type="Gene3D" id="2.40.50.140">
    <property type="entry name" value="Nucleic acid-binding proteins"/>
    <property type="match status" value="1"/>
</dbReference>
<evidence type="ECO:0000256" key="3">
    <source>
        <dbReference type="RuleBase" id="RU000524"/>
    </source>
</evidence>
<name>A0A7M2Z0F9_9ACTN</name>
<dbReference type="SUPFAM" id="SSF50249">
    <property type="entry name" value="Nucleic acid-binding proteins"/>
    <property type="match status" value="1"/>
</dbReference>
<dbReference type="InterPro" id="IPR000424">
    <property type="entry name" value="Primosome_PriB/ssb"/>
</dbReference>
<dbReference type="GO" id="GO:0009295">
    <property type="term" value="C:nucleoid"/>
    <property type="evidence" value="ECO:0007669"/>
    <property type="project" value="TreeGrafter"/>
</dbReference>
<keyword evidence="1 2" id="KW-0238">DNA-binding</keyword>
<dbReference type="GO" id="GO:0006260">
    <property type="term" value="P:DNA replication"/>
    <property type="evidence" value="ECO:0007669"/>
    <property type="project" value="UniProtKB-UniRule"/>
</dbReference>
<dbReference type="NCBIfam" id="TIGR00621">
    <property type="entry name" value="ssb"/>
    <property type="match status" value="1"/>
</dbReference>
<dbReference type="Pfam" id="PF00436">
    <property type="entry name" value="SSB"/>
    <property type="match status" value="1"/>
</dbReference>
<dbReference type="PANTHER" id="PTHR10302:SF0">
    <property type="entry name" value="SINGLE-STRANDED DNA-BINDING PROTEIN, MITOCHONDRIAL"/>
    <property type="match status" value="1"/>
</dbReference>
<evidence type="ECO:0000313" key="5">
    <source>
        <dbReference type="EMBL" id="RDI75908.1"/>
    </source>
</evidence>
<keyword evidence="2" id="KW-0227">DNA damage</keyword>
<keyword evidence="6" id="KW-1185">Reference proteome</keyword>
<keyword evidence="2" id="KW-0234">DNA repair</keyword>
<sequence length="145" mass="15394">MAGDINRVTLVGRLTRDPELKHLPSGSAVLEMGLAVNGRRQDAGGQWVDKPNFFDVKVFGNQAEMLAQHLAKGRRIGIDGRLDWSSWESPDGGKRSKVEVIAQSVQFLDSRGDGGEGGGSFVPGGGAQQANADFPASASDDDIPF</sequence>
<evidence type="ECO:0000313" key="6">
    <source>
        <dbReference type="Proteomes" id="UP000254134"/>
    </source>
</evidence>
<dbReference type="InterPro" id="IPR012340">
    <property type="entry name" value="NA-bd_OB-fold"/>
</dbReference>
<dbReference type="GO" id="GO:0006310">
    <property type="term" value="P:DNA recombination"/>
    <property type="evidence" value="ECO:0007669"/>
    <property type="project" value="UniProtKB-UniRule"/>
</dbReference>
<dbReference type="EMBL" id="QQZY01000001">
    <property type="protein sequence ID" value="RDI75908.1"/>
    <property type="molecule type" value="Genomic_DNA"/>
</dbReference>
<dbReference type="RefSeq" id="WP_114794786.1">
    <property type="nucleotide sequence ID" value="NZ_QQZY01000001.1"/>
</dbReference>
<reference evidence="5 6" key="1">
    <citation type="submission" date="2018-07" db="EMBL/GenBank/DDBJ databases">
        <title>High-quality-draft genome sequence of Gaiella occulta.</title>
        <authorList>
            <person name="Severino R."/>
            <person name="Froufe H.J.C."/>
            <person name="Rainey F.A."/>
            <person name="Barroso C."/>
            <person name="Albuquerque L."/>
            <person name="Lobo-Da-Cunha A."/>
            <person name="Da Costa M.S."/>
            <person name="Egas C."/>
        </authorList>
    </citation>
    <scope>NUCLEOTIDE SEQUENCE [LARGE SCALE GENOMIC DNA]</scope>
    <source>
        <strain evidence="5 6">F2-233</strain>
    </source>
</reference>
<dbReference type="GO" id="GO:0003697">
    <property type="term" value="F:single-stranded DNA binding"/>
    <property type="evidence" value="ECO:0007669"/>
    <property type="project" value="UniProtKB-UniRule"/>
</dbReference>
<proteinExistence type="inferred from homology"/>